<keyword evidence="3" id="KW-1185">Reference proteome</keyword>
<dbReference type="Proteomes" id="UP001293254">
    <property type="component" value="Unassembled WGS sequence"/>
</dbReference>
<name>A0AAE1YN58_9LAMI</name>
<dbReference type="EMBL" id="JACGWO010000003">
    <property type="protein sequence ID" value="KAK4433515.1"/>
    <property type="molecule type" value="Genomic_DNA"/>
</dbReference>
<organism evidence="2 3">
    <name type="scientific">Sesamum alatum</name>
    <dbReference type="NCBI Taxonomy" id="300844"/>
    <lineage>
        <taxon>Eukaryota</taxon>
        <taxon>Viridiplantae</taxon>
        <taxon>Streptophyta</taxon>
        <taxon>Embryophyta</taxon>
        <taxon>Tracheophyta</taxon>
        <taxon>Spermatophyta</taxon>
        <taxon>Magnoliopsida</taxon>
        <taxon>eudicotyledons</taxon>
        <taxon>Gunneridae</taxon>
        <taxon>Pentapetalae</taxon>
        <taxon>asterids</taxon>
        <taxon>lamiids</taxon>
        <taxon>Lamiales</taxon>
        <taxon>Pedaliaceae</taxon>
        <taxon>Sesamum</taxon>
    </lineage>
</organism>
<evidence type="ECO:0000313" key="3">
    <source>
        <dbReference type="Proteomes" id="UP001293254"/>
    </source>
</evidence>
<comment type="caution">
    <text evidence="2">The sequence shown here is derived from an EMBL/GenBank/DDBJ whole genome shotgun (WGS) entry which is preliminary data.</text>
</comment>
<evidence type="ECO:0000256" key="1">
    <source>
        <dbReference type="SAM" id="Coils"/>
    </source>
</evidence>
<dbReference type="AlphaFoldDB" id="A0AAE1YN58"/>
<reference evidence="2" key="1">
    <citation type="submission" date="2020-06" db="EMBL/GenBank/DDBJ databases">
        <authorList>
            <person name="Li T."/>
            <person name="Hu X."/>
            <person name="Zhang T."/>
            <person name="Song X."/>
            <person name="Zhang H."/>
            <person name="Dai N."/>
            <person name="Sheng W."/>
            <person name="Hou X."/>
            <person name="Wei L."/>
        </authorList>
    </citation>
    <scope>NUCLEOTIDE SEQUENCE</scope>
    <source>
        <strain evidence="2">3651</strain>
        <tissue evidence="2">Leaf</tissue>
    </source>
</reference>
<sequence length="275" mass="31553">MQENTTLPDEAKNVVIEDFSGKWKQGKYELKKYHFMLCEDDEERLDALSVDSIPLEQLKAMIGYWKLEKTKVKGLSHLNIDIPCLLMMLSRKFREEVVQEVKEEIREEREQMRKEIEEMREEKEQMKKIMEQMAKKIAKTRAKMTQEVVEDVVSYFGLGGFSMAPFQTATTSYRPTGVGYNFSLAVRVHLGSSVGKMANGCFSVQSAYKQALELELTACAHSGFWRKLWAIKVLLGVRVLYGDFVVKLFLRSAISHVGSLVLMLNVTYVGWVLSP</sequence>
<feature type="coiled-coil region" evidence="1">
    <location>
        <begin position="91"/>
        <end position="143"/>
    </location>
</feature>
<accession>A0AAE1YN58</accession>
<gene>
    <name evidence="2" type="ORF">Salat_1113800</name>
</gene>
<proteinExistence type="predicted"/>
<keyword evidence="1" id="KW-0175">Coiled coil</keyword>
<evidence type="ECO:0000313" key="2">
    <source>
        <dbReference type="EMBL" id="KAK4433515.1"/>
    </source>
</evidence>
<reference evidence="2" key="2">
    <citation type="journal article" date="2024" name="Plant">
        <title>Genomic evolution and insights into agronomic trait innovations of Sesamum species.</title>
        <authorList>
            <person name="Miao H."/>
            <person name="Wang L."/>
            <person name="Qu L."/>
            <person name="Liu H."/>
            <person name="Sun Y."/>
            <person name="Le M."/>
            <person name="Wang Q."/>
            <person name="Wei S."/>
            <person name="Zheng Y."/>
            <person name="Lin W."/>
            <person name="Duan Y."/>
            <person name="Cao H."/>
            <person name="Xiong S."/>
            <person name="Wang X."/>
            <person name="Wei L."/>
            <person name="Li C."/>
            <person name="Ma Q."/>
            <person name="Ju M."/>
            <person name="Zhao R."/>
            <person name="Li G."/>
            <person name="Mu C."/>
            <person name="Tian Q."/>
            <person name="Mei H."/>
            <person name="Zhang T."/>
            <person name="Gao T."/>
            <person name="Zhang H."/>
        </authorList>
    </citation>
    <scope>NUCLEOTIDE SEQUENCE</scope>
    <source>
        <strain evidence="2">3651</strain>
    </source>
</reference>
<protein>
    <submittedName>
        <fullName evidence="2">Uncharacterized protein</fullName>
    </submittedName>
</protein>